<name>A0AAE0GVI2_9CHLO</name>
<feature type="region of interest" description="Disordered" evidence="1">
    <location>
        <begin position="45"/>
        <end position="64"/>
    </location>
</feature>
<sequence>MSKHAIWTRRRAILDVVAQKNGVTRHAGSWREANFARAAPAAWRDGARPLSSRRASAMPTPDQTSACVTDACATTPTTSALNVSSLALVHSPTK</sequence>
<proteinExistence type="predicted"/>
<evidence type="ECO:0000256" key="1">
    <source>
        <dbReference type="SAM" id="MobiDB-lite"/>
    </source>
</evidence>
<dbReference type="EMBL" id="LGRX02001930">
    <property type="protein sequence ID" value="KAK3285205.1"/>
    <property type="molecule type" value="Genomic_DNA"/>
</dbReference>
<gene>
    <name evidence="2" type="ORF">CYMTET_7176</name>
</gene>
<protein>
    <submittedName>
        <fullName evidence="2">Uncharacterized protein</fullName>
    </submittedName>
</protein>
<evidence type="ECO:0000313" key="2">
    <source>
        <dbReference type="EMBL" id="KAK3285205.1"/>
    </source>
</evidence>
<keyword evidence="3" id="KW-1185">Reference proteome</keyword>
<reference evidence="2 3" key="1">
    <citation type="journal article" date="2015" name="Genome Biol. Evol.">
        <title>Comparative Genomics of a Bacterivorous Green Alga Reveals Evolutionary Causalities and Consequences of Phago-Mixotrophic Mode of Nutrition.</title>
        <authorList>
            <person name="Burns J.A."/>
            <person name="Paasch A."/>
            <person name="Narechania A."/>
            <person name="Kim E."/>
        </authorList>
    </citation>
    <scope>NUCLEOTIDE SEQUENCE [LARGE SCALE GENOMIC DNA]</scope>
    <source>
        <strain evidence="2 3">PLY_AMNH</strain>
    </source>
</reference>
<organism evidence="2 3">
    <name type="scientific">Cymbomonas tetramitiformis</name>
    <dbReference type="NCBI Taxonomy" id="36881"/>
    <lineage>
        <taxon>Eukaryota</taxon>
        <taxon>Viridiplantae</taxon>
        <taxon>Chlorophyta</taxon>
        <taxon>Pyramimonadophyceae</taxon>
        <taxon>Pyramimonadales</taxon>
        <taxon>Pyramimonadaceae</taxon>
        <taxon>Cymbomonas</taxon>
    </lineage>
</organism>
<accession>A0AAE0GVI2</accession>
<evidence type="ECO:0000313" key="3">
    <source>
        <dbReference type="Proteomes" id="UP001190700"/>
    </source>
</evidence>
<comment type="caution">
    <text evidence="2">The sequence shown here is derived from an EMBL/GenBank/DDBJ whole genome shotgun (WGS) entry which is preliminary data.</text>
</comment>
<dbReference type="Proteomes" id="UP001190700">
    <property type="component" value="Unassembled WGS sequence"/>
</dbReference>
<dbReference type="AlphaFoldDB" id="A0AAE0GVI2"/>